<dbReference type="SMART" id="SM00115">
    <property type="entry name" value="CASc"/>
    <property type="match status" value="1"/>
</dbReference>
<keyword evidence="8" id="KW-1185">Reference proteome</keyword>
<dbReference type="GO" id="GO:0006508">
    <property type="term" value="P:proteolysis"/>
    <property type="evidence" value="ECO:0007669"/>
    <property type="project" value="InterPro"/>
</dbReference>
<dbReference type="GO" id="GO:0005737">
    <property type="term" value="C:cytoplasm"/>
    <property type="evidence" value="ECO:0007669"/>
    <property type="project" value="UniProtKB-ARBA"/>
</dbReference>
<evidence type="ECO:0008006" key="9">
    <source>
        <dbReference type="Google" id="ProtNLM"/>
    </source>
</evidence>
<dbReference type="InterPro" id="IPR015917">
    <property type="entry name" value="Pept_C14A"/>
</dbReference>
<reference evidence="7" key="2">
    <citation type="submission" date="2025-08" db="UniProtKB">
        <authorList>
            <consortium name="Ensembl"/>
        </authorList>
    </citation>
    <scope>IDENTIFICATION</scope>
</reference>
<name>A0A8C7S8W5_ONCMY</name>
<keyword evidence="3" id="KW-0677">Repeat</keyword>
<dbReference type="PROSITE" id="PS50168">
    <property type="entry name" value="DED"/>
    <property type="match status" value="2"/>
</dbReference>
<dbReference type="GO" id="GO:0004197">
    <property type="term" value="F:cysteine-type endopeptidase activity"/>
    <property type="evidence" value="ECO:0007669"/>
    <property type="project" value="InterPro"/>
</dbReference>
<reference evidence="7" key="3">
    <citation type="submission" date="2025-09" db="UniProtKB">
        <authorList>
            <consortium name="Ensembl"/>
        </authorList>
    </citation>
    <scope>IDENTIFICATION</scope>
</reference>
<proteinExistence type="inferred from homology"/>
<dbReference type="InterPro" id="IPR011029">
    <property type="entry name" value="DEATH-like_dom_sf"/>
</dbReference>
<dbReference type="FunFam" id="1.10.533.10:FF:000016">
    <property type="entry name" value="CASP8 and FADD-like apoptosis regulator"/>
    <property type="match status" value="1"/>
</dbReference>
<feature type="region of interest" description="Disordered" evidence="4">
    <location>
        <begin position="489"/>
        <end position="512"/>
    </location>
</feature>
<dbReference type="Proteomes" id="UP000694395">
    <property type="component" value="Chromosome 22"/>
</dbReference>
<keyword evidence="2" id="KW-0053">Apoptosis</keyword>
<dbReference type="Pfam" id="PF00656">
    <property type="entry name" value="Peptidase_C14"/>
    <property type="match status" value="1"/>
</dbReference>
<dbReference type="Gene3D" id="3.40.50.1460">
    <property type="match status" value="2"/>
</dbReference>
<feature type="domain" description="Caspase family p20" evidence="6">
    <location>
        <begin position="385"/>
        <end position="480"/>
    </location>
</feature>
<dbReference type="SUPFAM" id="SSF52129">
    <property type="entry name" value="Caspase-like"/>
    <property type="match status" value="1"/>
</dbReference>
<dbReference type="Pfam" id="PF01335">
    <property type="entry name" value="DED"/>
    <property type="match status" value="1"/>
</dbReference>
<dbReference type="CDD" id="cd08340">
    <property type="entry name" value="DED_c-FLIP_r2"/>
    <property type="match status" value="1"/>
</dbReference>
<dbReference type="GeneTree" id="ENSGT00530000064199"/>
<dbReference type="InterPro" id="IPR011600">
    <property type="entry name" value="Pept_C14_caspase"/>
</dbReference>
<evidence type="ECO:0000256" key="2">
    <source>
        <dbReference type="ARBA" id="ARBA00022703"/>
    </source>
</evidence>
<dbReference type="InterPro" id="IPR029030">
    <property type="entry name" value="Caspase-like_dom_sf"/>
</dbReference>
<evidence type="ECO:0000256" key="3">
    <source>
        <dbReference type="ARBA" id="ARBA00022737"/>
    </source>
</evidence>
<evidence type="ECO:0000256" key="1">
    <source>
        <dbReference type="ARBA" id="ARBA00010134"/>
    </source>
</evidence>
<accession>A0A8C7S8W5</accession>
<dbReference type="GO" id="GO:0042981">
    <property type="term" value="P:regulation of apoptotic process"/>
    <property type="evidence" value="ECO:0007669"/>
    <property type="project" value="InterPro"/>
</dbReference>
<dbReference type="InterPro" id="IPR001309">
    <property type="entry name" value="Pept_C14_p20"/>
</dbReference>
<sequence length="599" mass="68871">MYTNKSGQYPSNIQPETGFTSVGLWYMANIPLLGAVHYDVTRSAWIQPLAVVFWPCTINRRCHIAIQYQSNVLTHLLSQGFFFIFRRKAVLAAAKTIWMQTRVFAEEPDGVRLLMSSMANGQLYQMINRICEDLSSGECRRLLYLCGSLDTDRCGSAHVREVLNSWLSRGQVDQLYLVELLFRLRRFDLLKKEFHISKQEVDGILGQNRALSEYRVLMSDVSEDMGTEDLESLKFLLSGSLSRERLTRVKSFLDVIVELEKLDRVSSERVELIEKCLRDISRVDLARKVKGYQNLTSVGTPQHRPVVMIHQAQQQWIRTPSNPMPTASPVSCHSRQEQFTQNTPENENIAEPERKRLFYQSPVDVYRLQSDPRGECLIIDCVGSDGDMLEEMFSGLQFKVTLVKWPRVGDTLSLLRQAAQPRQTQEVDAFACCIISRGTATDLLATDSHRLGVRLDTVRHLFTPDYCPRLAGKPKLFFIQTYSVSGPQDCSSRPTGHPAHREEDLETDGYGEPLNVETVPTDADVFWSHCWTDEGQLEEKDHRSVYLQALREAVQRRRTHLVDVHTEMNRVIFDHNRRNPGARYNINLRHTLRKNLYML</sequence>
<dbReference type="Gene3D" id="1.10.533.10">
    <property type="entry name" value="Death Domain, Fas"/>
    <property type="match status" value="2"/>
</dbReference>
<dbReference type="Ensembl" id="ENSOMYT00000068494.2">
    <property type="protein sequence ID" value="ENSOMYP00000062903.2"/>
    <property type="gene ID" value="ENSOMYG00000029099.2"/>
</dbReference>
<dbReference type="PROSITE" id="PS50208">
    <property type="entry name" value="CASPASE_P20"/>
    <property type="match status" value="1"/>
</dbReference>
<feature type="domain" description="DED" evidence="5">
    <location>
        <begin position="213"/>
        <end position="291"/>
    </location>
</feature>
<dbReference type="PANTHER" id="PTHR48169:SF3">
    <property type="entry name" value="CASP8 AND FADD LIKE APOPTOSIS REGULATOR"/>
    <property type="match status" value="1"/>
</dbReference>
<dbReference type="AlphaFoldDB" id="A0A8C7S8W5"/>
<reference evidence="7" key="1">
    <citation type="submission" date="2020-07" db="EMBL/GenBank/DDBJ databases">
        <title>A long reads based de novo assembly of the rainbow trout Arlee double haploid line genome.</title>
        <authorList>
            <person name="Gao G."/>
            <person name="Palti Y."/>
        </authorList>
    </citation>
    <scope>NUCLEOTIDE SEQUENCE [LARGE SCALE GENOMIC DNA]</scope>
</reference>
<dbReference type="PANTHER" id="PTHR48169">
    <property type="entry name" value="DED DOMAIN-CONTAINING PROTEIN"/>
    <property type="match status" value="1"/>
</dbReference>
<evidence type="ECO:0000313" key="8">
    <source>
        <dbReference type="Proteomes" id="UP000694395"/>
    </source>
</evidence>
<dbReference type="SMART" id="SM00031">
    <property type="entry name" value="DED"/>
    <property type="match status" value="2"/>
</dbReference>
<evidence type="ECO:0000313" key="7">
    <source>
        <dbReference type="Ensembl" id="ENSOMYP00000062903.2"/>
    </source>
</evidence>
<evidence type="ECO:0000256" key="4">
    <source>
        <dbReference type="SAM" id="MobiDB-lite"/>
    </source>
</evidence>
<organism evidence="7 8">
    <name type="scientific">Oncorhynchus mykiss</name>
    <name type="common">Rainbow trout</name>
    <name type="synonym">Salmo gairdneri</name>
    <dbReference type="NCBI Taxonomy" id="8022"/>
    <lineage>
        <taxon>Eukaryota</taxon>
        <taxon>Metazoa</taxon>
        <taxon>Chordata</taxon>
        <taxon>Craniata</taxon>
        <taxon>Vertebrata</taxon>
        <taxon>Euteleostomi</taxon>
        <taxon>Actinopterygii</taxon>
        <taxon>Neopterygii</taxon>
        <taxon>Teleostei</taxon>
        <taxon>Protacanthopterygii</taxon>
        <taxon>Salmoniformes</taxon>
        <taxon>Salmonidae</taxon>
        <taxon>Salmoninae</taxon>
        <taxon>Oncorhynchus</taxon>
    </lineage>
</organism>
<evidence type="ECO:0000259" key="6">
    <source>
        <dbReference type="PROSITE" id="PS50208"/>
    </source>
</evidence>
<comment type="similarity">
    <text evidence="1">Belongs to the peptidase C14A family.</text>
</comment>
<protein>
    <recommendedName>
        <fullName evidence="9">CASP8 and FADD-like apoptosis regulator</fullName>
    </recommendedName>
</protein>
<evidence type="ECO:0000259" key="5">
    <source>
        <dbReference type="PROSITE" id="PS50168"/>
    </source>
</evidence>
<dbReference type="GO" id="GO:0006915">
    <property type="term" value="P:apoptotic process"/>
    <property type="evidence" value="ECO:0007669"/>
    <property type="project" value="UniProtKB-KW"/>
</dbReference>
<dbReference type="InterPro" id="IPR001875">
    <property type="entry name" value="DED_dom"/>
</dbReference>
<dbReference type="SUPFAM" id="SSF47986">
    <property type="entry name" value="DEATH domain"/>
    <property type="match status" value="1"/>
</dbReference>
<feature type="domain" description="DED" evidence="5">
    <location>
        <begin position="122"/>
        <end position="195"/>
    </location>
</feature>